<sequence length="347" mass="36216">MQNRPRLLLAAAVLPAGAALAADHLDAPSVAANGQADINDLYAFQSPTNADNTVLILTVNPAAGVLSPTTFGDDVRYDILIDSDGDALADASYSTSFFTREDGRQDFTVTRGGEAYASGTTGARSTSVSGGQVTAGLFEDPFFFDLDGFNDGFAFTGDDFFAGLDVSAIVLEVPSAELGAVQVGLYAETRVDGERFDLMGRPAINTVLLEGDRKELFNDVDPADQFSVFGEEVTAKIASLSDQENAESLTPILLPDLLTYDSSSDAGYLNGRRLDDDVIDASLSLLTAGALVSDGVDGNDRAFLNAFPFLAAANGDGPVPIPTPSAAAAGLALLGVGVARRRRRVEA</sequence>
<dbReference type="Proteomes" id="UP000007881">
    <property type="component" value="Chromosome"/>
</dbReference>
<dbReference type="RefSeq" id="WP_014437144.1">
    <property type="nucleotide sequence ID" value="NC_017080.1"/>
</dbReference>
<dbReference type="OrthoDB" id="525451at2"/>
<accession>I0IF88</accession>
<feature type="signal peptide" evidence="1">
    <location>
        <begin position="1"/>
        <end position="21"/>
    </location>
</feature>
<evidence type="ECO:0000313" key="2">
    <source>
        <dbReference type="EMBL" id="BAM03926.1"/>
    </source>
</evidence>
<protein>
    <recommendedName>
        <fullName evidence="4">DUF4331 domain-containing protein</fullName>
    </recommendedName>
</protein>
<dbReference type="AlphaFoldDB" id="I0IF88"/>
<dbReference type="HOGENOM" id="CLU_852303_0_0_0"/>
<dbReference type="KEGG" id="phm:PSMK_17670"/>
<evidence type="ECO:0000313" key="3">
    <source>
        <dbReference type="Proteomes" id="UP000007881"/>
    </source>
</evidence>
<dbReference type="EMBL" id="AP012338">
    <property type="protein sequence ID" value="BAM03926.1"/>
    <property type="molecule type" value="Genomic_DNA"/>
</dbReference>
<dbReference type="Pfam" id="PF14224">
    <property type="entry name" value="DUF4331"/>
    <property type="match status" value="3"/>
</dbReference>
<keyword evidence="3" id="KW-1185">Reference proteome</keyword>
<name>I0IF88_PHYMF</name>
<gene>
    <name evidence="2" type="ordered locus">PSMK_17670</name>
</gene>
<evidence type="ECO:0000256" key="1">
    <source>
        <dbReference type="SAM" id="SignalP"/>
    </source>
</evidence>
<reference evidence="2 3" key="1">
    <citation type="submission" date="2012-02" db="EMBL/GenBank/DDBJ databases">
        <title>Complete genome sequence of Phycisphaera mikurensis NBRC 102666.</title>
        <authorList>
            <person name="Ankai A."/>
            <person name="Hosoyama A."/>
            <person name="Terui Y."/>
            <person name="Sekine M."/>
            <person name="Fukai R."/>
            <person name="Kato Y."/>
            <person name="Nakamura S."/>
            <person name="Yamada-Narita S."/>
            <person name="Kawakoshi A."/>
            <person name="Fukunaga Y."/>
            <person name="Yamazaki S."/>
            <person name="Fujita N."/>
        </authorList>
    </citation>
    <scope>NUCLEOTIDE SEQUENCE [LARGE SCALE GENOMIC DNA]</scope>
    <source>
        <strain evidence="3">NBRC 102666 / KCTC 22515 / FYK2301M01</strain>
    </source>
</reference>
<feature type="chain" id="PRO_5003629168" description="DUF4331 domain-containing protein" evidence="1">
    <location>
        <begin position="22"/>
        <end position="347"/>
    </location>
</feature>
<organism evidence="2 3">
    <name type="scientific">Phycisphaera mikurensis (strain NBRC 102666 / KCTC 22515 / FYK2301M01)</name>
    <dbReference type="NCBI Taxonomy" id="1142394"/>
    <lineage>
        <taxon>Bacteria</taxon>
        <taxon>Pseudomonadati</taxon>
        <taxon>Planctomycetota</taxon>
        <taxon>Phycisphaerae</taxon>
        <taxon>Phycisphaerales</taxon>
        <taxon>Phycisphaeraceae</taxon>
        <taxon>Phycisphaera</taxon>
    </lineage>
</organism>
<keyword evidence="1" id="KW-0732">Signal</keyword>
<evidence type="ECO:0008006" key="4">
    <source>
        <dbReference type="Google" id="ProtNLM"/>
    </source>
</evidence>
<proteinExistence type="predicted"/>
<dbReference type="STRING" id="1142394.PSMK_17670"/>
<dbReference type="InterPro" id="IPR025566">
    <property type="entry name" value="DUF4331"/>
</dbReference>